<dbReference type="AlphaFoldDB" id="A0AAV2T614"/>
<evidence type="ECO:0000256" key="3">
    <source>
        <dbReference type="ARBA" id="ARBA00022448"/>
    </source>
</evidence>
<evidence type="ECO:0000256" key="2">
    <source>
        <dbReference type="ARBA" id="ARBA00004155"/>
    </source>
</evidence>
<proteinExistence type="inferred from homology"/>
<feature type="transmembrane region" description="Helical" evidence="16">
    <location>
        <begin position="562"/>
        <end position="587"/>
    </location>
</feature>
<evidence type="ECO:0000256" key="11">
    <source>
        <dbReference type="ARBA" id="ARBA00023157"/>
    </source>
</evidence>
<dbReference type="GO" id="GO:0015179">
    <property type="term" value="F:L-amino acid transmembrane transporter activity"/>
    <property type="evidence" value="ECO:0007669"/>
    <property type="project" value="TreeGrafter"/>
</dbReference>
<dbReference type="GO" id="GO:0046872">
    <property type="term" value="F:metal ion binding"/>
    <property type="evidence" value="ECO:0007669"/>
    <property type="project" value="UniProtKB-KW"/>
</dbReference>
<organism evidence="18 19">
    <name type="scientific">Calicophoron daubneyi</name>
    <name type="common">Rumen fluke</name>
    <name type="synonym">Paramphistomum daubneyi</name>
    <dbReference type="NCBI Taxonomy" id="300641"/>
    <lineage>
        <taxon>Eukaryota</taxon>
        <taxon>Metazoa</taxon>
        <taxon>Spiralia</taxon>
        <taxon>Lophotrochozoa</taxon>
        <taxon>Platyhelminthes</taxon>
        <taxon>Trematoda</taxon>
        <taxon>Digenea</taxon>
        <taxon>Plagiorchiida</taxon>
        <taxon>Pronocephalata</taxon>
        <taxon>Paramphistomoidea</taxon>
        <taxon>Paramphistomidae</taxon>
        <taxon>Calicophoron</taxon>
    </lineage>
</organism>
<evidence type="ECO:0000256" key="12">
    <source>
        <dbReference type="ARBA" id="ARBA00023180"/>
    </source>
</evidence>
<keyword evidence="10 16" id="KW-0472">Membrane</keyword>
<evidence type="ECO:0000256" key="16">
    <source>
        <dbReference type="SAM" id="Phobius"/>
    </source>
</evidence>
<feature type="transmembrane region" description="Helical" evidence="16">
    <location>
        <begin position="593"/>
        <end position="616"/>
    </location>
</feature>
<gene>
    <name evidence="18" type="ORF">CDAUBV1_LOCUS3929</name>
</gene>
<comment type="subcellular location">
    <subcellularLocation>
        <location evidence="1">Late endosome membrane</location>
        <topology evidence="1">Multi-pass membrane protein</topology>
    </subcellularLocation>
    <subcellularLocation>
        <location evidence="2">Lysosome membrane</location>
        <topology evidence="2">Multi-pass membrane protein</topology>
    </subcellularLocation>
</comment>
<dbReference type="GO" id="GO:0005765">
    <property type="term" value="C:lysosomal membrane"/>
    <property type="evidence" value="ECO:0007669"/>
    <property type="project" value="UniProtKB-SubCell"/>
</dbReference>
<reference evidence="18" key="1">
    <citation type="submission" date="2024-06" db="EMBL/GenBank/DDBJ databases">
        <authorList>
            <person name="Liu X."/>
            <person name="Lenzi L."/>
            <person name="Haldenby T S."/>
            <person name="Uol C."/>
        </authorList>
    </citation>
    <scope>NUCLEOTIDE SEQUENCE</scope>
</reference>
<name>A0AAV2T614_CALDB</name>
<dbReference type="Pfam" id="PF01490">
    <property type="entry name" value="Aa_trans"/>
    <property type="match status" value="2"/>
</dbReference>
<evidence type="ECO:0000256" key="1">
    <source>
        <dbReference type="ARBA" id="ARBA00004107"/>
    </source>
</evidence>
<evidence type="ECO:0000256" key="8">
    <source>
        <dbReference type="ARBA" id="ARBA00022989"/>
    </source>
</evidence>
<feature type="transmembrane region" description="Helical" evidence="16">
    <location>
        <begin position="277"/>
        <end position="296"/>
    </location>
</feature>
<evidence type="ECO:0000313" key="19">
    <source>
        <dbReference type="Proteomes" id="UP001497525"/>
    </source>
</evidence>
<evidence type="ECO:0000256" key="7">
    <source>
        <dbReference type="ARBA" id="ARBA00022970"/>
    </source>
</evidence>
<keyword evidence="12" id="KW-0325">Glycoprotein</keyword>
<feature type="compositionally biased region" description="Basic and acidic residues" evidence="15">
    <location>
        <begin position="79"/>
        <end position="88"/>
    </location>
</feature>
<keyword evidence="8 16" id="KW-1133">Transmembrane helix</keyword>
<evidence type="ECO:0000256" key="10">
    <source>
        <dbReference type="ARBA" id="ARBA00023136"/>
    </source>
</evidence>
<feature type="transmembrane region" description="Helical" evidence="16">
    <location>
        <begin position="220"/>
        <end position="242"/>
    </location>
</feature>
<feature type="transmembrane region" description="Helical" evidence="16">
    <location>
        <begin position="526"/>
        <end position="550"/>
    </location>
</feature>
<evidence type="ECO:0000256" key="15">
    <source>
        <dbReference type="SAM" id="MobiDB-lite"/>
    </source>
</evidence>
<keyword evidence="9" id="KW-0915">Sodium</keyword>
<accession>A0AAV2T614</accession>
<dbReference type="GO" id="GO:0031902">
    <property type="term" value="C:late endosome membrane"/>
    <property type="evidence" value="ECO:0007669"/>
    <property type="project" value="UniProtKB-SubCell"/>
</dbReference>
<sequence>MDLNQSVGENKPEVKPLGRRSVAGIYPERLYDRKKAFRRYSVKPLDEGPMLSVAESIMEAAESVGQMEDHRRKRSVSMLEKREQERQSIVSKREEYGFHRRPRRSSVHVAMDRGGRRPTVYLTIQDPIYSLGLRNYGIYPVMPGQRPPDGTHMGRSNVVYVIGGTMEATYDSTVEGSEHGLKVVLEEKKQSSVVTIFAIWNTMMGTSILAMPWAIQQAGFGFGILLLIMVAAIACYTGYLTIKTTEDLRIIRDIPKRQFLDFGDACEYHLGKAGRMVALIFSQLALAGAVVVYYVLLTNFLFYTGDFIYHKAIGADVTDYPPITIFNRTYDDVICRTLPELSNVPNIVRNTTVSSLLTSTVATTTEASDETSLYEKIWNIKYTVPVWLILVVFPLISIRSPAFLGKFAAFASVSVLYLLGLVIYKTIHWGIHLDFTSDHPFLYVPQYQSSFPSLTGICALAFFIHNSLQAITRPQKHPENNGRDIVLAFTGAASTYLIIGVIFYVGFPLAKSCIEDNFLNNLVTDIPVFIGRFLLLFLLCTVFPMLIYVLRSQIMYAIFKNTYPSFWHVFGLHVIAVGAGVLFAIFLPKIGTIIRFIGSLCGWMYVFTLPPLITILNKRALICHRSLPPSTANIECSPENGTDPLLKLSKEKEWPDSRAHTYWWIRVAVYSVIILLGLLNFIGQFVVLFI</sequence>
<comment type="caution">
    <text evidence="18">The sequence shown here is derived from an EMBL/GenBank/DDBJ whole genome shotgun (WGS) entry which is preliminary data.</text>
</comment>
<evidence type="ECO:0000259" key="17">
    <source>
        <dbReference type="Pfam" id="PF01490"/>
    </source>
</evidence>
<feature type="transmembrane region" description="Helical" evidence="16">
    <location>
        <begin position="377"/>
        <end position="396"/>
    </location>
</feature>
<dbReference type="Proteomes" id="UP001497525">
    <property type="component" value="Unassembled WGS sequence"/>
</dbReference>
<comment type="similarity">
    <text evidence="14">Belongs to the amino acid/polyamine transporter 2 family. SLC38A9 subfamily.</text>
</comment>
<feature type="domain" description="Amino acid transporter transmembrane" evidence="17">
    <location>
        <begin position="386"/>
        <end position="616"/>
    </location>
</feature>
<dbReference type="InterPro" id="IPR013057">
    <property type="entry name" value="AA_transpt_TM"/>
</dbReference>
<feature type="transmembrane region" description="Helical" evidence="16">
    <location>
        <begin position="447"/>
        <end position="464"/>
    </location>
</feature>
<dbReference type="EMBL" id="CAXLJL010000098">
    <property type="protein sequence ID" value="CAL5131509.1"/>
    <property type="molecule type" value="Genomic_DNA"/>
</dbReference>
<keyword evidence="5" id="KW-0479">Metal-binding</keyword>
<dbReference type="PANTHER" id="PTHR22950">
    <property type="entry name" value="AMINO ACID TRANSPORTER"/>
    <property type="match status" value="1"/>
</dbReference>
<evidence type="ECO:0000256" key="4">
    <source>
        <dbReference type="ARBA" id="ARBA00022692"/>
    </source>
</evidence>
<evidence type="ECO:0000256" key="13">
    <source>
        <dbReference type="ARBA" id="ARBA00023228"/>
    </source>
</evidence>
<evidence type="ECO:0000313" key="18">
    <source>
        <dbReference type="EMBL" id="CAL5131509.1"/>
    </source>
</evidence>
<keyword evidence="6" id="KW-0967">Endosome</keyword>
<evidence type="ECO:0000256" key="6">
    <source>
        <dbReference type="ARBA" id="ARBA00022753"/>
    </source>
</evidence>
<feature type="transmembrane region" description="Helical" evidence="16">
    <location>
        <begin position="192"/>
        <end position="214"/>
    </location>
</feature>
<feature type="transmembrane region" description="Helical" evidence="16">
    <location>
        <begin position="485"/>
        <end position="506"/>
    </location>
</feature>
<dbReference type="PANTHER" id="PTHR22950:SF244">
    <property type="entry name" value="NEUTRAL AMINO ACID TRANSPORTER 9"/>
    <property type="match status" value="1"/>
</dbReference>
<keyword evidence="7" id="KW-0029">Amino-acid transport</keyword>
<keyword evidence="3" id="KW-0813">Transport</keyword>
<keyword evidence="13" id="KW-0458">Lysosome</keyword>
<feature type="transmembrane region" description="Helical" evidence="16">
    <location>
        <begin position="667"/>
        <end position="689"/>
    </location>
</feature>
<evidence type="ECO:0000256" key="5">
    <source>
        <dbReference type="ARBA" id="ARBA00022723"/>
    </source>
</evidence>
<protein>
    <recommendedName>
        <fullName evidence="17">Amino acid transporter transmembrane domain-containing protein</fullName>
    </recommendedName>
</protein>
<feature type="region of interest" description="Disordered" evidence="15">
    <location>
        <begin position="62"/>
        <end position="88"/>
    </location>
</feature>
<keyword evidence="4 16" id="KW-0812">Transmembrane</keyword>
<keyword evidence="11" id="KW-1015">Disulfide bond</keyword>
<evidence type="ECO:0000256" key="14">
    <source>
        <dbReference type="ARBA" id="ARBA00038442"/>
    </source>
</evidence>
<feature type="domain" description="Amino acid transporter transmembrane" evidence="17">
    <location>
        <begin position="191"/>
        <end position="308"/>
    </location>
</feature>
<evidence type="ECO:0000256" key="9">
    <source>
        <dbReference type="ARBA" id="ARBA00023053"/>
    </source>
</evidence>
<feature type="transmembrane region" description="Helical" evidence="16">
    <location>
        <begin position="408"/>
        <end position="427"/>
    </location>
</feature>